<dbReference type="Proteomes" id="UP000295517">
    <property type="component" value="Chromosome"/>
</dbReference>
<dbReference type="Pfam" id="PF18551">
    <property type="entry name" value="TackOD1"/>
    <property type="match status" value="1"/>
</dbReference>
<name>A0AAX1ECS6_9GAMM</name>
<proteinExistence type="predicted"/>
<protein>
    <submittedName>
        <fullName evidence="3">Diguanylate cyclase</fullName>
    </submittedName>
</protein>
<accession>A0AAX1ECS6</accession>
<gene>
    <name evidence="3" type="ORF">E3983_00015</name>
</gene>
<evidence type="ECO:0000259" key="2">
    <source>
        <dbReference type="Pfam" id="PF18551"/>
    </source>
</evidence>
<dbReference type="InterPro" id="IPR040572">
    <property type="entry name" value="TackOD1"/>
</dbReference>
<reference evidence="3 4" key="1">
    <citation type="submission" date="2019-03" db="EMBL/GenBank/DDBJ databases">
        <title>Diverse conjugative elements silence natural transformation in Legionella species.</title>
        <authorList>
            <person name="Durieux I."/>
            <person name="Ginevra C."/>
            <person name="Attaiech L."/>
            <person name="Picq K."/>
            <person name="Juan P.A."/>
            <person name="Jarraud S."/>
            <person name="Charpentier X."/>
        </authorList>
    </citation>
    <scope>NUCLEOTIDE SEQUENCE [LARGE SCALE GENOMIC DNA]</scope>
    <source>
        <strain evidence="3 4">HL-0427-4011</strain>
    </source>
</reference>
<evidence type="ECO:0000313" key="4">
    <source>
        <dbReference type="Proteomes" id="UP000295517"/>
    </source>
</evidence>
<dbReference type="Pfam" id="PF00990">
    <property type="entry name" value="GGDEF"/>
    <property type="match status" value="1"/>
</dbReference>
<feature type="domain" description="Thaumarchaeal output" evidence="2">
    <location>
        <begin position="106"/>
        <end position="293"/>
    </location>
</feature>
<dbReference type="EMBL" id="CP038254">
    <property type="protein sequence ID" value="QBR82882.1"/>
    <property type="molecule type" value="Genomic_DNA"/>
</dbReference>
<sequence>MPINKGYIITEKEVEKSLSKHVIRIEDSKELPEDGCFFVVIDIEYVSINCLYQLREKINYQLLPIFYIGHPPQHHEQILDGYFDETAVERAKSLQSRMELIQAEKGRKIEDFEKLLSQYLFVRDPFILKGFLDYHSHTGIQYPLLEVIDYHNDSQHYEYMLHGMETRKLLKHEKLIDEIQACPFCSSGLLNFKNCCPNCQSIRITTQSFIHCFTCGNVGPLPEFLQGEELICSRCRTRLRHVGIDYDKPIEDKICQECHHFFFEPEVNAVCMVCNKLSDPADLPAKKLYEYRLARRGESLAQGIDQYFIVELSQFLKLIDLSIFMMIVHWQTLLARRYEQLSFSLMALSIQNEDELVATHGALKTERLFAEFFERIRTLLRSTDLVSRDNKTILFFLPMTPLEGTTTLSTRIKAFTEEQSINDSKIKLRTAMMTSSEILEKSIEEDLLLAELYNRIKEND</sequence>
<feature type="domain" description="GGDEF" evidence="1">
    <location>
        <begin position="334"/>
        <end position="424"/>
    </location>
</feature>
<dbReference type="RefSeq" id="WP_135059400.1">
    <property type="nucleotide sequence ID" value="NZ_CP038254.1"/>
</dbReference>
<organism evidence="3 4">
    <name type="scientific">Legionella israelensis</name>
    <dbReference type="NCBI Taxonomy" id="454"/>
    <lineage>
        <taxon>Bacteria</taxon>
        <taxon>Pseudomonadati</taxon>
        <taxon>Pseudomonadota</taxon>
        <taxon>Gammaproteobacteria</taxon>
        <taxon>Legionellales</taxon>
        <taxon>Legionellaceae</taxon>
        <taxon>Legionella</taxon>
    </lineage>
</organism>
<evidence type="ECO:0000313" key="3">
    <source>
        <dbReference type="EMBL" id="QBR82882.1"/>
    </source>
</evidence>
<dbReference type="InterPro" id="IPR000160">
    <property type="entry name" value="GGDEF_dom"/>
</dbReference>
<evidence type="ECO:0000259" key="1">
    <source>
        <dbReference type="Pfam" id="PF00990"/>
    </source>
</evidence>
<dbReference type="AlphaFoldDB" id="A0AAX1ECS6"/>